<dbReference type="OrthoDB" id="10292603at2759"/>
<dbReference type="Proteomes" id="UP000005205">
    <property type="component" value="Unassembled WGS sequence"/>
</dbReference>
<evidence type="ECO:0000313" key="2">
    <source>
        <dbReference type="Proteomes" id="UP000005205"/>
    </source>
</evidence>
<dbReference type="KEGG" id="acep:105617837"/>
<sequence length="108" mass="12155">MRVSPCDKLRKHHARLRQARRGLGCSSAANVHGYDATLAPMGTSREEQVLLSRIVCTRVRARIAYNIASSIESDASFGREEDSLIWKMPDNLFSTIRNVNTNVCTEFE</sequence>
<accession>A0A158NB69</accession>
<proteinExistence type="predicted"/>
<gene>
    <name evidence="1" type="primary">105617837</name>
</gene>
<organism evidence="1 2">
    <name type="scientific">Atta cephalotes</name>
    <name type="common">Leafcutter ant</name>
    <dbReference type="NCBI Taxonomy" id="12957"/>
    <lineage>
        <taxon>Eukaryota</taxon>
        <taxon>Metazoa</taxon>
        <taxon>Ecdysozoa</taxon>
        <taxon>Arthropoda</taxon>
        <taxon>Hexapoda</taxon>
        <taxon>Insecta</taxon>
        <taxon>Pterygota</taxon>
        <taxon>Neoptera</taxon>
        <taxon>Endopterygota</taxon>
        <taxon>Hymenoptera</taxon>
        <taxon>Apocrita</taxon>
        <taxon>Aculeata</taxon>
        <taxon>Formicoidea</taxon>
        <taxon>Formicidae</taxon>
        <taxon>Myrmicinae</taxon>
        <taxon>Atta</taxon>
    </lineage>
</organism>
<dbReference type="EMBL" id="ADTU01010981">
    <property type="status" value="NOT_ANNOTATED_CDS"/>
    <property type="molecule type" value="Genomic_DNA"/>
</dbReference>
<dbReference type="AlphaFoldDB" id="A0A158NB69"/>
<reference evidence="1" key="2">
    <citation type="submission" date="2016-04" db="UniProtKB">
        <authorList>
            <consortium name="EnsemblMetazoa"/>
        </authorList>
    </citation>
    <scope>IDENTIFICATION</scope>
</reference>
<name>A0A158NB69_ATTCE</name>
<evidence type="ECO:0000313" key="1">
    <source>
        <dbReference type="EnsemblMetazoa" id="XP_012054777.1"/>
    </source>
</evidence>
<dbReference type="EnsemblMetazoa" id="XM_012199387.1">
    <property type="protein sequence ID" value="XP_012054777.1"/>
    <property type="gene ID" value="LOC105617837"/>
</dbReference>
<protein>
    <submittedName>
        <fullName evidence="1">Uncharacterized protein</fullName>
    </submittedName>
</protein>
<dbReference type="InParanoid" id="A0A158NB69"/>
<keyword evidence="2" id="KW-1185">Reference proteome</keyword>
<reference evidence="2" key="1">
    <citation type="journal article" date="2011" name="PLoS Genet.">
        <title>The genome sequence of the leaf-cutter ant Atta cephalotes reveals insights into its obligate symbiotic lifestyle.</title>
        <authorList>
            <person name="Suen G."/>
            <person name="Teiling C."/>
            <person name="Li L."/>
            <person name="Holt C."/>
            <person name="Abouheif E."/>
            <person name="Bornberg-Bauer E."/>
            <person name="Bouffard P."/>
            <person name="Caldera E.J."/>
            <person name="Cash E."/>
            <person name="Cavanaugh A."/>
            <person name="Denas O."/>
            <person name="Elhaik E."/>
            <person name="Fave M.J."/>
            <person name="Gadau J."/>
            <person name="Gibson J.D."/>
            <person name="Graur D."/>
            <person name="Grubbs K.J."/>
            <person name="Hagen D.E."/>
            <person name="Harkins T.T."/>
            <person name="Helmkampf M."/>
            <person name="Hu H."/>
            <person name="Johnson B.R."/>
            <person name="Kim J."/>
            <person name="Marsh S.E."/>
            <person name="Moeller J.A."/>
            <person name="Munoz-Torres M.C."/>
            <person name="Murphy M.C."/>
            <person name="Naughton M.C."/>
            <person name="Nigam S."/>
            <person name="Overson R."/>
            <person name="Rajakumar R."/>
            <person name="Reese J.T."/>
            <person name="Scott J.J."/>
            <person name="Smith C.R."/>
            <person name="Tao S."/>
            <person name="Tsutsui N.D."/>
            <person name="Viljakainen L."/>
            <person name="Wissler L."/>
            <person name="Yandell M.D."/>
            <person name="Zimmer F."/>
            <person name="Taylor J."/>
            <person name="Slater S.C."/>
            <person name="Clifton S.W."/>
            <person name="Warren W.C."/>
            <person name="Elsik C.G."/>
            <person name="Smith C.D."/>
            <person name="Weinstock G.M."/>
            <person name="Gerardo N.M."/>
            <person name="Currie C.R."/>
        </authorList>
    </citation>
    <scope>NUCLEOTIDE SEQUENCE [LARGE SCALE GENOMIC DNA]</scope>
</reference>